<keyword evidence="1" id="KW-0479">Metal-binding</keyword>
<dbReference type="InterPro" id="IPR036163">
    <property type="entry name" value="HMA_dom_sf"/>
</dbReference>
<evidence type="ECO:0000313" key="3">
    <source>
        <dbReference type="EMBL" id="KEZ22957.1"/>
    </source>
</evidence>
<keyword evidence="4" id="KW-1185">Reference proteome</keyword>
<dbReference type="GO" id="GO:0046872">
    <property type="term" value="F:metal ion binding"/>
    <property type="evidence" value="ECO:0007669"/>
    <property type="project" value="UniProtKB-KW"/>
</dbReference>
<dbReference type="EMBL" id="JFDP01000055">
    <property type="protein sequence ID" value="KEZ22957.1"/>
    <property type="molecule type" value="Genomic_DNA"/>
</dbReference>
<dbReference type="PROSITE" id="PS01047">
    <property type="entry name" value="HMA_1"/>
    <property type="match status" value="1"/>
</dbReference>
<name>A0A084EYB5_9BACT</name>
<proteinExistence type="predicted"/>
<reference evidence="3 4" key="1">
    <citation type="submission" date="2014-02" db="EMBL/GenBank/DDBJ databases">
        <title>Genome sequence of Ureaplasma diversum strain 246.</title>
        <authorList>
            <person name="Sirand-Pugnet P."/>
            <person name="Breton M."/>
            <person name="Dordet-Frisoni E."/>
            <person name="Baranowski E."/>
            <person name="Barre A."/>
            <person name="Couture C."/>
            <person name="Dupuy V."/>
            <person name="Gaurivaud P."/>
            <person name="Jacob D."/>
            <person name="Lemaitre C."/>
            <person name="Manso-Silvan L."/>
            <person name="Nikolski M."/>
            <person name="Nouvel L.-X."/>
            <person name="Poumarat F."/>
            <person name="Tardy F."/>
            <person name="Thebault P."/>
            <person name="Theil S."/>
            <person name="Citti C."/>
            <person name="Thiaucourt F."/>
            <person name="Blanchard A."/>
        </authorList>
    </citation>
    <scope>NUCLEOTIDE SEQUENCE [LARGE SCALE GENOMIC DNA]</scope>
    <source>
        <strain evidence="3 4">NCTC 246</strain>
    </source>
</reference>
<dbReference type="OrthoDB" id="404037at2"/>
<dbReference type="RefSeq" id="WP_038102920.1">
    <property type="nucleotide sequence ID" value="NZ_JFDP01000055.1"/>
</dbReference>
<dbReference type="Proteomes" id="UP000028537">
    <property type="component" value="Unassembled WGS sequence"/>
</dbReference>
<evidence type="ECO:0000256" key="1">
    <source>
        <dbReference type="ARBA" id="ARBA00022723"/>
    </source>
</evidence>
<organism evidence="3 4">
    <name type="scientific">Ureaplasma diversum NCTC 246</name>
    <dbReference type="NCBI Taxonomy" id="1188241"/>
    <lineage>
        <taxon>Bacteria</taxon>
        <taxon>Bacillati</taxon>
        <taxon>Mycoplasmatota</taxon>
        <taxon>Mycoplasmoidales</taxon>
        <taxon>Mycoplasmoidaceae</taxon>
        <taxon>Ureaplasma</taxon>
    </lineage>
</organism>
<dbReference type="InterPro" id="IPR006121">
    <property type="entry name" value="HMA_dom"/>
</dbReference>
<dbReference type="Gene3D" id="3.30.70.100">
    <property type="match status" value="1"/>
</dbReference>
<feature type="domain" description="HMA" evidence="2">
    <location>
        <begin position="7"/>
        <end position="64"/>
    </location>
</feature>
<dbReference type="eggNOG" id="COG2608">
    <property type="taxonomic scope" value="Bacteria"/>
</dbReference>
<dbReference type="InterPro" id="IPR017969">
    <property type="entry name" value="Heavy-metal-associated_CS"/>
</dbReference>
<accession>A0A084EYB5</accession>
<sequence>MTYLLLTSSNMHCGSCATNIRDALKEFELSNLNVNILSNEIEVEFDENNYQIQQILDSLSKHGFSSEIVEQYKY</sequence>
<evidence type="ECO:0000259" key="2">
    <source>
        <dbReference type="Pfam" id="PF00403"/>
    </source>
</evidence>
<evidence type="ECO:0000313" key="4">
    <source>
        <dbReference type="Proteomes" id="UP000028537"/>
    </source>
</evidence>
<dbReference type="CDD" id="cd00371">
    <property type="entry name" value="HMA"/>
    <property type="match status" value="1"/>
</dbReference>
<dbReference type="SUPFAM" id="SSF55008">
    <property type="entry name" value="HMA, heavy metal-associated domain"/>
    <property type="match status" value="1"/>
</dbReference>
<gene>
    <name evidence="3" type="ORF">UDIV_4530</name>
</gene>
<comment type="caution">
    <text evidence="3">The sequence shown here is derived from an EMBL/GenBank/DDBJ whole genome shotgun (WGS) entry which is preliminary data.</text>
</comment>
<dbReference type="Pfam" id="PF00403">
    <property type="entry name" value="HMA"/>
    <property type="match status" value="1"/>
</dbReference>
<dbReference type="AlphaFoldDB" id="A0A084EYB5"/>
<protein>
    <recommendedName>
        <fullName evidence="2">HMA domain-containing protein</fullName>
    </recommendedName>
</protein>